<dbReference type="EMBL" id="JBGNUJ010000012">
    <property type="protein sequence ID" value="KAL3953022.1"/>
    <property type="molecule type" value="Genomic_DNA"/>
</dbReference>
<proteinExistence type="predicted"/>
<evidence type="ECO:0000313" key="2">
    <source>
        <dbReference type="Proteomes" id="UP001638806"/>
    </source>
</evidence>
<evidence type="ECO:0000313" key="1">
    <source>
        <dbReference type="EMBL" id="KAL3953022.1"/>
    </source>
</evidence>
<gene>
    <name evidence="1" type="ORF">ACCO45_012965</name>
</gene>
<name>A0ACC4DA51_PURLI</name>
<organism evidence="1 2">
    <name type="scientific">Purpureocillium lilacinum</name>
    <name type="common">Paecilomyces lilacinus</name>
    <dbReference type="NCBI Taxonomy" id="33203"/>
    <lineage>
        <taxon>Eukaryota</taxon>
        <taxon>Fungi</taxon>
        <taxon>Dikarya</taxon>
        <taxon>Ascomycota</taxon>
        <taxon>Pezizomycotina</taxon>
        <taxon>Sordariomycetes</taxon>
        <taxon>Hypocreomycetidae</taxon>
        <taxon>Hypocreales</taxon>
        <taxon>Ophiocordycipitaceae</taxon>
        <taxon>Purpureocillium</taxon>
    </lineage>
</organism>
<comment type="caution">
    <text evidence="1">The sequence shown here is derived from an EMBL/GenBank/DDBJ whole genome shotgun (WGS) entry which is preliminary data.</text>
</comment>
<reference evidence="1" key="1">
    <citation type="submission" date="2024-12" db="EMBL/GenBank/DDBJ databases">
        <title>Comparative genomics and development of molecular markers within Purpureocillium lilacinum and among Purpureocillium species.</title>
        <authorList>
            <person name="Yeh Z.-Y."/>
            <person name="Ni N.-T."/>
            <person name="Lo P.-H."/>
            <person name="Mushyakhwo K."/>
            <person name="Lin C.-F."/>
            <person name="Nai Y.-S."/>
        </authorList>
    </citation>
    <scope>NUCLEOTIDE SEQUENCE</scope>
    <source>
        <strain evidence="1">NCHU-NPUST-175</strain>
    </source>
</reference>
<dbReference type="Proteomes" id="UP001638806">
    <property type="component" value="Unassembled WGS sequence"/>
</dbReference>
<sequence length="122" mass="13445">MRSRQRDDAGTIPVRTSSARLDLTSRGGSRDLDDPVHLGYREHGVQGTTLLPSLISLNLQLLPTQAPKVRHTGNDPHAVVTILPFPPTCTPLRNRLHSRNHEIDAAAVRRRNRALAAFSSCI</sequence>
<keyword evidence="2" id="KW-1185">Reference proteome</keyword>
<accession>A0ACC4DA51</accession>
<protein>
    <submittedName>
        <fullName evidence="1">Uncharacterized protein</fullName>
    </submittedName>
</protein>